<dbReference type="InterPro" id="IPR025665">
    <property type="entry name" value="Beta-barrel_OMP_2"/>
</dbReference>
<name>A0A7G5XCY3_9BACT</name>
<sequence length="195" mass="21366">MKFQLSAVLIAMVFATAVQAQHVNIGIKAGLNLYNIKYNNDVEYDMKPGLHAGLLGHIHITKNFAVQPELLFSSQGAKYKTGGETTKLNLNYLNVPILLQYMFDNGFRIEAGPQVGFLLTAKVDDGTTKTDVKSDLKPLDVGLGLGIGYIHVPSGFGVDARYNLGLSNINDEDNSSVKANNRGFQVGVFYQFKHK</sequence>
<keyword evidence="4" id="KW-1185">Reference proteome</keyword>
<feature type="signal peptide" evidence="1">
    <location>
        <begin position="1"/>
        <end position="20"/>
    </location>
</feature>
<dbReference type="InterPro" id="IPR011250">
    <property type="entry name" value="OMP/PagP_B-barrel"/>
</dbReference>
<dbReference type="RefSeq" id="WP_182801601.1">
    <property type="nucleotide sequence ID" value="NZ_CP060007.1"/>
</dbReference>
<dbReference type="AlphaFoldDB" id="A0A7G5XCY3"/>
<gene>
    <name evidence="3" type="ORF">H4075_14770</name>
</gene>
<reference evidence="4" key="1">
    <citation type="submission" date="2020-08" db="EMBL/GenBank/DDBJ databases">
        <title>Lacibacter sp. S13-6-6 genome sequencing.</title>
        <authorList>
            <person name="Jin L."/>
        </authorList>
    </citation>
    <scope>NUCLEOTIDE SEQUENCE [LARGE SCALE GENOMIC DNA]</scope>
    <source>
        <strain evidence="4">S13-6-6</strain>
    </source>
</reference>
<dbReference type="Proteomes" id="UP000515344">
    <property type="component" value="Chromosome"/>
</dbReference>
<dbReference type="EMBL" id="CP060007">
    <property type="protein sequence ID" value="QNA43336.1"/>
    <property type="molecule type" value="Genomic_DNA"/>
</dbReference>
<keyword evidence="1" id="KW-0732">Signal</keyword>
<dbReference type="KEGG" id="lacs:H4075_14770"/>
<organism evidence="3 4">
    <name type="scientific">Lacibacter sediminis</name>
    <dbReference type="NCBI Taxonomy" id="2760713"/>
    <lineage>
        <taxon>Bacteria</taxon>
        <taxon>Pseudomonadati</taxon>
        <taxon>Bacteroidota</taxon>
        <taxon>Chitinophagia</taxon>
        <taxon>Chitinophagales</taxon>
        <taxon>Chitinophagaceae</taxon>
        <taxon>Lacibacter</taxon>
    </lineage>
</organism>
<evidence type="ECO:0000313" key="3">
    <source>
        <dbReference type="EMBL" id="QNA43336.1"/>
    </source>
</evidence>
<dbReference type="SUPFAM" id="SSF56925">
    <property type="entry name" value="OMPA-like"/>
    <property type="match status" value="1"/>
</dbReference>
<dbReference type="Pfam" id="PF13568">
    <property type="entry name" value="OMP_b-brl_2"/>
    <property type="match status" value="1"/>
</dbReference>
<proteinExistence type="predicted"/>
<evidence type="ECO:0000313" key="4">
    <source>
        <dbReference type="Proteomes" id="UP000515344"/>
    </source>
</evidence>
<evidence type="ECO:0000256" key="1">
    <source>
        <dbReference type="SAM" id="SignalP"/>
    </source>
</evidence>
<feature type="domain" description="Outer membrane protein beta-barrel" evidence="2">
    <location>
        <begin position="19"/>
        <end position="169"/>
    </location>
</feature>
<dbReference type="Gene3D" id="2.40.160.20">
    <property type="match status" value="1"/>
</dbReference>
<evidence type="ECO:0000259" key="2">
    <source>
        <dbReference type="Pfam" id="PF13568"/>
    </source>
</evidence>
<protein>
    <submittedName>
        <fullName evidence="3">PorT family protein</fullName>
    </submittedName>
</protein>
<accession>A0A7G5XCY3</accession>
<feature type="chain" id="PRO_5028835405" evidence="1">
    <location>
        <begin position="21"/>
        <end position="195"/>
    </location>
</feature>